<evidence type="ECO:0000256" key="2">
    <source>
        <dbReference type="ARBA" id="ARBA00010581"/>
    </source>
</evidence>
<dbReference type="OrthoDB" id="9810850at2"/>
<dbReference type="GO" id="GO:0004129">
    <property type="term" value="F:cytochrome-c oxidase activity"/>
    <property type="evidence" value="ECO:0007669"/>
    <property type="project" value="InterPro"/>
</dbReference>
<evidence type="ECO:0000313" key="10">
    <source>
        <dbReference type="EMBL" id="TQE97214.1"/>
    </source>
</evidence>
<dbReference type="EMBL" id="VIGC01000004">
    <property type="protein sequence ID" value="TQE97214.1"/>
    <property type="molecule type" value="Genomic_DNA"/>
</dbReference>
<reference evidence="10 11" key="1">
    <citation type="submission" date="2019-06" db="EMBL/GenBank/DDBJ databases">
        <title>Genome sequence of Litorilinea aerophila BAA-2444.</title>
        <authorList>
            <person name="Maclea K.S."/>
            <person name="Maurais E.G."/>
            <person name="Iannazzi L.C."/>
        </authorList>
    </citation>
    <scope>NUCLEOTIDE SEQUENCE [LARGE SCALE GENOMIC DNA]</scope>
    <source>
        <strain evidence="10 11">ATCC BAA-2444</strain>
    </source>
</reference>
<name>A0A540VKD2_9CHLR</name>
<evidence type="ECO:0000259" key="9">
    <source>
        <dbReference type="PROSITE" id="PS50253"/>
    </source>
</evidence>
<feature type="transmembrane region" description="Helical" evidence="8">
    <location>
        <begin position="151"/>
        <end position="178"/>
    </location>
</feature>
<dbReference type="AlphaFoldDB" id="A0A540VKD2"/>
<evidence type="ECO:0000313" key="11">
    <source>
        <dbReference type="Proteomes" id="UP000317371"/>
    </source>
</evidence>
<keyword evidence="4 8" id="KW-1133">Transmembrane helix</keyword>
<comment type="subcellular location">
    <subcellularLocation>
        <location evidence="6">Cell membrane</location>
        <topology evidence="6">Multi-pass membrane protein</topology>
    </subcellularLocation>
    <subcellularLocation>
        <location evidence="1">Membrane</location>
        <topology evidence="1">Multi-pass membrane protein</topology>
    </subcellularLocation>
</comment>
<dbReference type="Proteomes" id="UP000317371">
    <property type="component" value="Unassembled WGS sequence"/>
</dbReference>
<dbReference type="FunCoup" id="A0A540VKD2">
    <property type="interactions" value="180"/>
</dbReference>
<dbReference type="InParanoid" id="A0A540VKD2"/>
<feature type="transmembrane region" description="Helical" evidence="8">
    <location>
        <begin position="103"/>
        <end position="123"/>
    </location>
</feature>
<feature type="transmembrane region" description="Helical" evidence="8">
    <location>
        <begin position="69"/>
        <end position="91"/>
    </location>
</feature>
<evidence type="ECO:0000256" key="3">
    <source>
        <dbReference type="ARBA" id="ARBA00022692"/>
    </source>
</evidence>
<dbReference type="GO" id="GO:0019646">
    <property type="term" value="P:aerobic electron transport chain"/>
    <property type="evidence" value="ECO:0007669"/>
    <property type="project" value="InterPro"/>
</dbReference>
<evidence type="ECO:0000256" key="8">
    <source>
        <dbReference type="SAM" id="Phobius"/>
    </source>
</evidence>
<dbReference type="GO" id="GO:0005886">
    <property type="term" value="C:plasma membrane"/>
    <property type="evidence" value="ECO:0007669"/>
    <property type="project" value="UniProtKB-SubCell"/>
</dbReference>
<evidence type="ECO:0000256" key="6">
    <source>
        <dbReference type="RuleBase" id="RU003376"/>
    </source>
</evidence>
<dbReference type="SUPFAM" id="SSF81452">
    <property type="entry name" value="Cytochrome c oxidase subunit III-like"/>
    <property type="match status" value="1"/>
</dbReference>
<dbReference type="InterPro" id="IPR013833">
    <property type="entry name" value="Cyt_c_oxidase_su3_a-hlx"/>
</dbReference>
<feature type="region of interest" description="Disordered" evidence="7">
    <location>
        <begin position="1"/>
        <end position="23"/>
    </location>
</feature>
<organism evidence="10 11">
    <name type="scientific">Litorilinea aerophila</name>
    <dbReference type="NCBI Taxonomy" id="1204385"/>
    <lineage>
        <taxon>Bacteria</taxon>
        <taxon>Bacillati</taxon>
        <taxon>Chloroflexota</taxon>
        <taxon>Caldilineae</taxon>
        <taxon>Caldilineales</taxon>
        <taxon>Caldilineaceae</taxon>
        <taxon>Litorilinea</taxon>
    </lineage>
</organism>
<evidence type="ECO:0000256" key="4">
    <source>
        <dbReference type="ARBA" id="ARBA00022989"/>
    </source>
</evidence>
<dbReference type="PANTHER" id="PTHR11403:SF6">
    <property type="entry name" value="NITRIC OXIDE REDUCTASE SUBUNIT E"/>
    <property type="match status" value="1"/>
</dbReference>
<sequence length="219" mass="24425">MADTSTVAVSPMAEPEAETGREEQEHEASLLGMWTFLATEVLFFGGLIVAFLVYRAAYTPVFREASTHLNVLLGTVNTAVLLTSSLTMALAVDAAARRQRQRLVWLLLATAGLGLVFLGIKAVEYSLEFREHLFPGPGFVWEGDQGNVAQLFFVLYFVMTGLHALHLILGIGAVGVMSWLAHRGWYDESPTPVEVLGLYWHFIDIVWIFLFPLLYLLRH</sequence>
<dbReference type="RefSeq" id="WP_141608810.1">
    <property type="nucleotide sequence ID" value="NZ_VIGC02000004.1"/>
</dbReference>
<proteinExistence type="inferred from homology"/>
<dbReference type="InterPro" id="IPR000298">
    <property type="entry name" value="Cyt_c_oxidase-like_su3"/>
</dbReference>
<dbReference type="InterPro" id="IPR035973">
    <property type="entry name" value="Cyt_c_oxidase_su3-like_sf"/>
</dbReference>
<dbReference type="Gene3D" id="1.20.120.80">
    <property type="entry name" value="Cytochrome c oxidase, subunit III, four-helix bundle"/>
    <property type="match status" value="1"/>
</dbReference>
<dbReference type="Pfam" id="PF00510">
    <property type="entry name" value="COX3"/>
    <property type="match status" value="1"/>
</dbReference>
<feature type="transmembrane region" description="Helical" evidence="8">
    <location>
        <begin position="31"/>
        <end position="57"/>
    </location>
</feature>
<keyword evidence="11" id="KW-1185">Reference proteome</keyword>
<feature type="domain" description="Heme-copper oxidase subunit III family profile" evidence="9">
    <location>
        <begin position="31"/>
        <end position="219"/>
    </location>
</feature>
<evidence type="ECO:0000256" key="7">
    <source>
        <dbReference type="SAM" id="MobiDB-lite"/>
    </source>
</evidence>
<comment type="caution">
    <text evidence="10">The sequence shown here is derived from an EMBL/GenBank/DDBJ whole genome shotgun (WGS) entry which is preliminary data.</text>
</comment>
<protein>
    <submittedName>
        <fullName evidence="10">Cytochrome c oxidase subunit 3 family protein</fullName>
    </submittedName>
</protein>
<dbReference type="PANTHER" id="PTHR11403">
    <property type="entry name" value="CYTOCHROME C OXIDASE SUBUNIT III"/>
    <property type="match status" value="1"/>
</dbReference>
<comment type="similarity">
    <text evidence="2 6">Belongs to the cytochrome c oxidase subunit 3 family.</text>
</comment>
<gene>
    <name evidence="10" type="ORF">FKZ61_04135</name>
</gene>
<accession>A0A540VKD2</accession>
<dbReference type="PROSITE" id="PS50253">
    <property type="entry name" value="COX3"/>
    <property type="match status" value="1"/>
</dbReference>
<evidence type="ECO:0000256" key="1">
    <source>
        <dbReference type="ARBA" id="ARBA00004141"/>
    </source>
</evidence>
<keyword evidence="3 6" id="KW-0812">Transmembrane</keyword>
<keyword evidence="5 8" id="KW-0472">Membrane</keyword>
<feature type="transmembrane region" description="Helical" evidence="8">
    <location>
        <begin position="198"/>
        <end position="217"/>
    </location>
</feature>
<evidence type="ECO:0000256" key="5">
    <source>
        <dbReference type="ARBA" id="ARBA00023136"/>
    </source>
</evidence>
<dbReference type="InterPro" id="IPR024791">
    <property type="entry name" value="Cyt_c/ubiquinol_Oxase_su3"/>
</dbReference>